<dbReference type="PANTHER" id="PTHR37306:SF1">
    <property type="entry name" value="COLICIN V PRODUCTION PROTEIN"/>
    <property type="match status" value="1"/>
</dbReference>
<dbReference type="GO" id="GO:0009403">
    <property type="term" value="P:toxin biosynthetic process"/>
    <property type="evidence" value="ECO:0007669"/>
    <property type="project" value="InterPro"/>
</dbReference>
<comment type="subcellular location">
    <subcellularLocation>
        <location evidence="1">Membrane</location>
        <topology evidence="1">Multi-pass membrane protein</topology>
    </subcellularLocation>
</comment>
<reference evidence="7" key="1">
    <citation type="submission" date="2012-02" db="EMBL/GenBank/DDBJ databases">
        <title>The complete genome of Halobacteroides halobius DSM 5150.</title>
        <authorList>
            <person name="Lucas S."/>
            <person name="Copeland A."/>
            <person name="Lapidus A."/>
            <person name="Glavina del Rio T."/>
            <person name="Dalin E."/>
            <person name="Tice H."/>
            <person name="Bruce D."/>
            <person name="Goodwin L."/>
            <person name="Pitluck S."/>
            <person name="Peters L."/>
            <person name="Mikhailova N."/>
            <person name="Gu W."/>
            <person name="Kyrpides N."/>
            <person name="Mavromatis K."/>
            <person name="Ivanova N."/>
            <person name="Brettin T."/>
            <person name="Detter J.C."/>
            <person name="Han C."/>
            <person name="Larimer F."/>
            <person name="Land M."/>
            <person name="Hauser L."/>
            <person name="Markowitz V."/>
            <person name="Cheng J.-F."/>
            <person name="Hugenholtz P."/>
            <person name="Woyke T."/>
            <person name="Wu D."/>
            <person name="Tindall B."/>
            <person name="Pomrenke H."/>
            <person name="Brambilla E."/>
            <person name="Klenk H.-P."/>
            <person name="Eisen J.A."/>
        </authorList>
    </citation>
    <scope>NUCLEOTIDE SEQUENCE [LARGE SCALE GENOMIC DNA]</scope>
    <source>
        <strain evidence="7">ATCC 35273 / DSM 5150 / MD-1</strain>
    </source>
</reference>
<gene>
    <name evidence="6" type="ordered locus">Halha_2076</name>
</gene>
<dbReference type="HOGENOM" id="CLU_092720_4_3_9"/>
<keyword evidence="2 5" id="KW-0812">Transmembrane</keyword>
<accession>L0KBP5</accession>
<feature type="transmembrane region" description="Helical" evidence="5">
    <location>
        <begin position="105"/>
        <end position="125"/>
    </location>
</feature>
<sequence>MDFNWIDVVVFILLVIFTLKGYRSGLINQLTTIIAIILGIYIAAEQYNVFADFLQRKFEFGIKVANIISFGVIILFIGIFVNYIGRVISQMLDLLLLSFIDDLGGALFGLIKGGLIAYILILMIVKLGSNLEWTDLQNQINQSYFIPKFLKFDPLLKKKIDQFL</sequence>
<evidence type="ECO:0000256" key="2">
    <source>
        <dbReference type="ARBA" id="ARBA00022692"/>
    </source>
</evidence>
<feature type="transmembrane region" description="Helical" evidence="5">
    <location>
        <begin position="27"/>
        <end position="44"/>
    </location>
</feature>
<evidence type="ECO:0000256" key="3">
    <source>
        <dbReference type="ARBA" id="ARBA00022989"/>
    </source>
</evidence>
<evidence type="ECO:0000313" key="7">
    <source>
        <dbReference type="Proteomes" id="UP000010880"/>
    </source>
</evidence>
<evidence type="ECO:0000313" key="6">
    <source>
        <dbReference type="EMBL" id="AGB41970.1"/>
    </source>
</evidence>
<evidence type="ECO:0000256" key="1">
    <source>
        <dbReference type="ARBA" id="ARBA00004141"/>
    </source>
</evidence>
<protein>
    <submittedName>
        <fullName evidence="6">Putative membrane protein, required for colicin V production</fullName>
    </submittedName>
</protein>
<dbReference type="GO" id="GO:0016020">
    <property type="term" value="C:membrane"/>
    <property type="evidence" value="ECO:0007669"/>
    <property type="project" value="UniProtKB-SubCell"/>
</dbReference>
<dbReference type="RefSeq" id="WP_015327684.1">
    <property type="nucleotide sequence ID" value="NC_019978.1"/>
</dbReference>
<keyword evidence="7" id="KW-1185">Reference proteome</keyword>
<evidence type="ECO:0000256" key="4">
    <source>
        <dbReference type="ARBA" id="ARBA00023136"/>
    </source>
</evidence>
<feature type="transmembrane region" description="Helical" evidence="5">
    <location>
        <begin position="5"/>
        <end position="21"/>
    </location>
</feature>
<name>L0KBP5_HALHC</name>
<dbReference type="OrthoDB" id="2113037at2"/>
<dbReference type="eggNOG" id="COG1286">
    <property type="taxonomic scope" value="Bacteria"/>
</dbReference>
<dbReference type="InterPro" id="IPR003825">
    <property type="entry name" value="Colicin-V_CvpA"/>
</dbReference>
<dbReference type="Proteomes" id="UP000010880">
    <property type="component" value="Chromosome"/>
</dbReference>
<dbReference type="Pfam" id="PF02674">
    <property type="entry name" value="Colicin_V"/>
    <property type="match status" value="1"/>
</dbReference>
<dbReference type="KEGG" id="hhl:Halha_2076"/>
<feature type="transmembrane region" description="Helical" evidence="5">
    <location>
        <begin position="64"/>
        <end position="85"/>
    </location>
</feature>
<proteinExistence type="predicted"/>
<organism evidence="6 7">
    <name type="scientific">Halobacteroides halobius (strain ATCC 35273 / DSM 5150 / MD-1)</name>
    <dbReference type="NCBI Taxonomy" id="748449"/>
    <lineage>
        <taxon>Bacteria</taxon>
        <taxon>Bacillati</taxon>
        <taxon>Bacillota</taxon>
        <taxon>Clostridia</taxon>
        <taxon>Halanaerobiales</taxon>
        <taxon>Halobacteroidaceae</taxon>
        <taxon>Halobacteroides</taxon>
    </lineage>
</organism>
<evidence type="ECO:0000256" key="5">
    <source>
        <dbReference type="SAM" id="Phobius"/>
    </source>
</evidence>
<dbReference type="STRING" id="748449.Halha_2076"/>
<keyword evidence="4 5" id="KW-0472">Membrane</keyword>
<keyword evidence="3 5" id="KW-1133">Transmembrane helix</keyword>
<dbReference type="PANTHER" id="PTHR37306">
    <property type="entry name" value="COLICIN V PRODUCTION PROTEIN"/>
    <property type="match status" value="1"/>
</dbReference>
<dbReference type="EMBL" id="CP003359">
    <property type="protein sequence ID" value="AGB41970.1"/>
    <property type="molecule type" value="Genomic_DNA"/>
</dbReference>
<dbReference type="AlphaFoldDB" id="L0KBP5"/>